<gene>
    <name evidence="1" type="ORF">BDR25DRAFT_350215</name>
</gene>
<dbReference type="EMBL" id="MU003495">
    <property type="protein sequence ID" value="KAF2475940.1"/>
    <property type="molecule type" value="Genomic_DNA"/>
</dbReference>
<proteinExistence type="predicted"/>
<name>A0ACB6RC81_9PLEO</name>
<keyword evidence="2" id="KW-1185">Reference proteome</keyword>
<comment type="caution">
    <text evidence="1">The sequence shown here is derived from an EMBL/GenBank/DDBJ whole genome shotgun (WGS) entry which is preliminary data.</text>
</comment>
<dbReference type="Proteomes" id="UP000799755">
    <property type="component" value="Unassembled WGS sequence"/>
</dbReference>
<evidence type="ECO:0000313" key="2">
    <source>
        <dbReference type="Proteomes" id="UP000799755"/>
    </source>
</evidence>
<organism evidence="1 2">
    <name type="scientific">Lindgomyces ingoldianus</name>
    <dbReference type="NCBI Taxonomy" id="673940"/>
    <lineage>
        <taxon>Eukaryota</taxon>
        <taxon>Fungi</taxon>
        <taxon>Dikarya</taxon>
        <taxon>Ascomycota</taxon>
        <taxon>Pezizomycotina</taxon>
        <taxon>Dothideomycetes</taxon>
        <taxon>Pleosporomycetidae</taxon>
        <taxon>Pleosporales</taxon>
        <taxon>Lindgomycetaceae</taxon>
        <taxon>Lindgomyces</taxon>
    </lineage>
</organism>
<evidence type="ECO:0000313" key="1">
    <source>
        <dbReference type="EMBL" id="KAF2475940.1"/>
    </source>
</evidence>
<sequence length="231" mass="26816">MEESRQLAQRLKCLPLELRRFIYEMYWAVNLGWLPWIHNQRGNETVKEPGRLHLVAPTFFGNEIACEALQTAYETTECTFLKESIPVDELCTFLRSKMLPLRLVLKTFLQRVKIHLFLKELLQIGDLLAFLLEKTTPLSVSLLLDTKIIVPCLVCFLQNDFICSILGKLSKKETWLMLLNNCNKLHDYDKFLKYEGLGAKPRTDDVITLGTDYWEWMNGTFAYSGLDESKA</sequence>
<protein>
    <submittedName>
        <fullName evidence="1">Uncharacterized protein</fullName>
    </submittedName>
</protein>
<accession>A0ACB6RC81</accession>
<reference evidence="1" key="1">
    <citation type="journal article" date="2020" name="Stud. Mycol.">
        <title>101 Dothideomycetes genomes: a test case for predicting lifestyles and emergence of pathogens.</title>
        <authorList>
            <person name="Haridas S."/>
            <person name="Albert R."/>
            <person name="Binder M."/>
            <person name="Bloem J."/>
            <person name="Labutti K."/>
            <person name="Salamov A."/>
            <person name="Andreopoulos B."/>
            <person name="Baker S."/>
            <person name="Barry K."/>
            <person name="Bills G."/>
            <person name="Bluhm B."/>
            <person name="Cannon C."/>
            <person name="Castanera R."/>
            <person name="Culley D."/>
            <person name="Daum C."/>
            <person name="Ezra D."/>
            <person name="Gonzalez J."/>
            <person name="Henrissat B."/>
            <person name="Kuo A."/>
            <person name="Liang C."/>
            <person name="Lipzen A."/>
            <person name="Lutzoni F."/>
            <person name="Magnuson J."/>
            <person name="Mondo S."/>
            <person name="Nolan M."/>
            <person name="Ohm R."/>
            <person name="Pangilinan J."/>
            <person name="Park H.-J."/>
            <person name="Ramirez L."/>
            <person name="Alfaro M."/>
            <person name="Sun H."/>
            <person name="Tritt A."/>
            <person name="Yoshinaga Y."/>
            <person name="Zwiers L.-H."/>
            <person name="Turgeon B."/>
            <person name="Goodwin S."/>
            <person name="Spatafora J."/>
            <person name="Crous P."/>
            <person name="Grigoriev I."/>
        </authorList>
    </citation>
    <scope>NUCLEOTIDE SEQUENCE</scope>
    <source>
        <strain evidence="1">ATCC 200398</strain>
    </source>
</reference>